<gene>
    <name evidence="1" type="ORF">VNO78_18284</name>
</gene>
<sequence length="98" mass="10788">MWKEKWGTLKAMFNVEKGKVAARTSRKRKHFETVKVAQDVTTTIEVILASSKGQTRVFKKSLLLKRDLGYLVGKLYIDKQGGNSGDLAATIGGSSQEG</sequence>
<reference evidence="1 2" key="1">
    <citation type="submission" date="2024-01" db="EMBL/GenBank/DDBJ databases">
        <title>The genomes of 5 underutilized Papilionoideae crops provide insights into root nodulation and disease resistanc.</title>
        <authorList>
            <person name="Jiang F."/>
        </authorList>
    </citation>
    <scope>NUCLEOTIDE SEQUENCE [LARGE SCALE GENOMIC DNA]</scope>
    <source>
        <strain evidence="1">DUOXIRENSHENG_FW03</strain>
        <tissue evidence="1">Leaves</tissue>
    </source>
</reference>
<dbReference type="EMBL" id="JAYMYS010000004">
    <property type="protein sequence ID" value="KAK7397117.1"/>
    <property type="molecule type" value="Genomic_DNA"/>
</dbReference>
<keyword evidence="2" id="KW-1185">Reference proteome</keyword>
<comment type="caution">
    <text evidence="1">The sequence shown here is derived from an EMBL/GenBank/DDBJ whole genome shotgun (WGS) entry which is preliminary data.</text>
</comment>
<evidence type="ECO:0000313" key="2">
    <source>
        <dbReference type="Proteomes" id="UP001386955"/>
    </source>
</evidence>
<dbReference type="Proteomes" id="UP001386955">
    <property type="component" value="Unassembled WGS sequence"/>
</dbReference>
<proteinExistence type="predicted"/>
<protein>
    <submittedName>
        <fullName evidence="1">Uncharacterized protein</fullName>
    </submittedName>
</protein>
<organism evidence="1 2">
    <name type="scientific">Psophocarpus tetragonolobus</name>
    <name type="common">Winged bean</name>
    <name type="synonym">Dolichos tetragonolobus</name>
    <dbReference type="NCBI Taxonomy" id="3891"/>
    <lineage>
        <taxon>Eukaryota</taxon>
        <taxon>Viridiplantae</taxon>
        <taxon>Streptophyta</taxon>
        <taxon>Embryophyta</taxon>
        <taxon>Tracheophyta</taxon>
        <taxon>Spermatophyta</taxon>
        <taxon>Magnoliopsida</taxon>
        <taxon>eudicotyledons</taxon>
        <taxon>Gunneridae</taxon>
        <taxon>Pentapetalae</taxon>
        <taxon>rosids</taxon>
        <taxon>fabids</taxon>
        <taxon>Fabales</taxon>
        <taxon>Fabaceae</taxon>
        <taxon>Papilionoideae</taxon>
        <taxon>50 kb inversion clade</taxon>
        <taxon>NPAAA clade</taxon>
        <taxon>indigoferoid/millettioid clade</taxon>
        <taxon>Phaseoleae</taxon>
        <taxon>Psophocarpus</taxon>
    </lineage>
</organism>
<dbReference type="AlphaFoldDB" id="A0AAN9SJ63"/>
<evidence type="ECO:0000313" key="1">
    <source>
        <dbReference type="EMBL" id="KAK7397117.1"/>
    </source>
</evidence>
<name>A0AAN9SJ63_PSOTE</name>
<accession>A0AAN9SJ63</accession>